<dbReference type="EMBL" id="JAGMUU010000013">
    <property type="protein sequence ID" value="KAH7140407.1"/>
    <property type="molecule type" value="Genomic_DNA"/>
</dbReference>
<feature type="transmembrane region" description="Helical" evidence="1">
    <location>
        <begin position="56"/>
        <end position="77"/>
    </location>
</feature>
<dbReference type="OrthoDB" id="1937642at2759"/>
<sequence length="377" mass="41098">MPPVAFHLLRRRFDPGVPSDEFFQQWTNPSDVFSILLILGGDVVARALTQLAASPVTPMAFSFGWVAYAITAVISAIGENKLMPPPDCACKMDDSKRGRRIRTYLQGMLNQQWEKDKRAAEEKEPRSGKDVPMPPKVGLCVSVFKADLATPGHPGYDVVYFVGFGTTIVQLGIAAVPCGIFGDWSILLVTTSGILLSFAMGSILQWPKEKWACRRNSNKTVILTRGNGCQHAIVIIGDGKGLDVEDLAAGPTNVDVSTSYATMITVIILAVFWILLLITAAGIKQNTWFLLAVGGIGILQNIFAAGRSRSPEAFGMPLTLYDVIGESKVMDTLFAVEKAYPQVGRSMLATFFPGKLRPREQEKWDESASLADARRIA</sequence>
<organism evidence="2 3">
    <name type="scientific">Dactylonectria estremocensis</name>
    <dbReference type="NCBI Taxonomy" id="1079267"/>
    <lineage>
        <taxon>Eukaryota</taxon>
        <taxon>Fungi</taxon>
        <taxon>Dikarya</taxon>
        <taxon>Ascomycota</taxon>
        <taxon>Pezizomycotina</taxon>
        <taxon>Sordariomycetes</taxon>
        <taxon>Hypocreomycetidae</taxon>
        <taxon>Hypocreales</taxon>
        <taxon>Nectriaceae</taxon>
        <taxon>Dactylonectria</taxon>
    </lineage>
</organism>
<protein>
    <submittedName>
        <fullName evidence="2">Uncharacterized protein</fullName>
    </submittedName>
</protein>
<keyword evidence="1" id="KW-0812">Transmembrane</keyword>
<reference evidence="2" key="1">
    <citation type="journal article" date="2021" name="Nat. Commun.">
        <title>Genetic determinants of endophytism in the Arabidopsis root mycobiome.</title>
        <authorList>
            <person name="Mesny F."/>
            <person name="Miyauchi S."/>
            <person name="Thiergart T."/>
            <person name="Pickel B."/>
            <person name="Atanasova L."/>
            <person name="Karlsson M."/>
            <person name="Huettel B."/>
            <person name="Barry K.W."/>
            <person name="Haridas S."/>
            <person name="Chen C."/>
            <person name="Bauer D."/>
            <person name="Andreopoulos W."/>
            <person name="Pangilinan J."/>
            <person name="LaButti K."/>
            <person name="Riley R."/>
            <person name="Lipzen A."/>
            <person name="Clum A."/>
            <person name="Drula E."/>
            <person name="Henrissat B."/>
            <person name="Kohler A."/>
            <person name="Grigoriev I.V."/>
            <person name="Martin F.M."/>
            <person name="Hacquard S."/>
        </authorList>
    </citation>
    <scope>NUCLEOTIDE SEQUENCE</scope>
    <source>
        <strain evidence="2">MPI-CAGE-AT-0021</strain>
    </source>
</reference>
<evidence type="ECO:0000313" key="3">
    <source>
        <dbReference type="Proteomes" id="UP000717696"/>
    </source>
</evidence>
<keyword evidence="1" id="KW-1133">Transmembrane helix</keyword>
<evidence type="ECO:0000256" key="1">
    <source>
        <dbReference type="SAM" id="Phobius"/>
    </source>
</evidence>
<proteinExistence type="predicted"/>
<name>A0A9P9EMY1_9HYPO</name>
<feature type="transmembrane region" description="Helical" evidence="1">
    <location>
        <begin position="288"/>
        <end position="306"/>
    </location>
</feature>
<feature type="transmembrane region" description="Helical" evidence="1">
    <location>
        <begin position="260"/>
        <end position="281"/>
    </location>
</feature>
<feature type="transmembrane region" description="Helical" evidence="1">
    <location>
        <begin position="186"/>
        <end position="206"/>
    </location>
</feature>
<keyword evidence="1" id="KW-0472">Membrane</keyword>
<accession>A0A9P9EMY1</accession>
<evidence type="ECO:0000313" key="2">
    <source>
        <dbReference type="EMBL" id="KAH7140407.1"/>
    </source>
</evidence>
<keyword evidence="3" id="KW-1185">Reference proteome</keyword>
<dbReference type="Proteomes" id="UP000717696">
    <property type="component" value="Unassembled WGS sequence"/>
</dbReference>
<feature type="transmembrane region" description="Helical" evidence="1">
    <location>
        <begin position="158"/>
        <end position="179"/>
    </location>
</feature>
<dbReference type="AlphaFoldDB" id="A0A9P9EMY1"/>
<comment type="caution">
    <text evidence="2">The sequence shown here is derived from an EMBL/GenBank/DDBJ whole genome shotgun (WGS) entry which is preliminary data.</text>
</comment>
<gene>
    <name evidence="2" type="ORF">B0J13DRAFT_586139</name>
</gene>